<evidence type="ECO:0000256" key="1">
    <source>
        <dbReference type="PROSITE-ProRule" id="PRU01360"/>
    </source>
</evidence>
<organism evidence="4 6">
    <name type="scientific">Bacteroides fragilis</name>
    <dbReference type="NCBI Taxonomy" id="817"/>
    <lineage>
        <taxon>Bacteria</taxon>
        <taxon>Pseudomonadati</taxon>
        <taxon>Bacteroidota</taxon>
        <taxon>Bacteroidia</taxon>
        <taxon>Bacteroidales</taxon>
        <taxon>Bacteroidaceae</taxon>
        <taxon>Bacteroides</taxon>
    </lineage>
</organism>
<dbReference type="InterPro" id="IPR037066">
    <property type="entry name" value="Plug_dom_sf"/>
</dbReference>
<evidence type="ECO:0000259" key="2">
    <source>
        <dbReference type="Pfam" id="PF07715"/>
    </source>
</evidence>
<dbReference type="Proteomes" id="UP000319026">
    <property type="component" value="Unassembled WGS sequence"/>
</dbReference>
<evidence type="ECO:0000313" key="6">
    <source>
        <dbReference type="Proteomes" id="UP000319026"/>
    </source>
</evidence>
<feature type="domain" description="TonB-dependent receptor plug" evidence="2">
    <location>
        <begin position="146"/>
        <end position="247"/>
    </location>
</feature>
<reference evidence="4 6" key="1">
    <citation type="submission" date="2019-07" db="EMBL/GenBank/DDBJ databases">
        <title>Genome Sequencing of Bacteroides fragilis.</title>
        <authorList>
            <person name="Pinto K.M."/>
            <person name="Ruoff K.L."/>
            <person name="Price C.E."/>
            <person name="Valls R.A."/>
            <person name="O'Toole G.A."/>
        </authorList>
    </citation>
    <scope>NUCLEOTIDE SEQUENCE [LARGE SCALE GENOMIC DNA]</scope>
    <source>
        <strain evidence="4 6">AD135F_3B</strain>
    </source>
</reference>
<reference evidence="3 5" key="2">
    <citation type="submission" date="2019-07" db="EMBL/GenBank/DDBJ databases">
        <title>Genome sequencing of Bacteroides fragilis.</title>
        <authorList>
            <person name="Galasyn E.V."/>
            <person name="Ruoff K.L."/>
            <person name="Price C.E."/>
            <person name="Valls R.A."/>
            <person name="O'Toole G.A."/>
        </authorList>
    </citation>
    <scope>NUCLEOTIDE SEQUENCE [LARGE SCALE GENOMIC DNA]</scope>
    <source>
        <strain evidence="3 5">AD135F_1B</strain>
    </source>
</reference>
<dbReference type="AlphaFoldDB" id="A0AB38PWR1"/>
<comment type="subcellular location">
    <subcellularLocation>
        <location evidence="1">Cell outer membrane</location>
        <topology evidence="1">Multi-pass membrane protein</topology>
    </subcellularLocation>
</comment>
<protein>
    <submittedName>
        <fullName evidence="4">TonB-dependent receptor</fullName>
    </submittedName>
</protein>
<dbReference type="InterPro" id="IPR012910">
    <property type="entry name" value="Plug_dom"/>
</dbReference>
<keyword evidence="4" id="KW-0675">Receptor</keyword>
<evidence type="ECO:0000313" key="3">
    <source>
        <dbReference type="EMBL" id="TWV42764.1"/>
    </source>
</evidence>
<evidence type="ECO:0000313" key="5">
    <source>
        <dbReference type="Proteomes" id="UP000315444"/>
    </source>
</evidence>
<dbReference type="EMBL" id="VOHV01000002">
    <property type="protein sequence ID" value="TWV42764.1"/>
    <property type="molecule type" value="Genomic_DNA"/>
</dbReference>
<dbReference type="SUPFAM" id="SSF49464">
    <property type="entry name" value="Carboxypeptidase regulatory domain-like"/>
    <property type="match status" value="1"/>
</dbReference>
<keyword evidence="1" id="KW-0998">Cell outer membrane</keyword>
<name>A0AB38PWR1_BACFG</name>
<keyword evidence="1" id="KW-1134">Transmembrane beta strand</keyword>
<dbReference type="EMBL" id="VOHT01000002">
    <property type="protein sequence ID" value="TWV50954.1"/>
    <property type="molecule type" value="Genomic_DNA"/>
</dbReference>
<dbReference type="Pfam" id="PF13715">
    <property type="entry name" value="CarbopepD_reg_2"/>
    <property type="match status" value="1"/>
</dbReference>
<dbReference type="InterPro" id="IPR023996">
    <property type="entry name" value="TonB-dep_OMP_SusC/RagA"/>
</dbReference>
<evidence type="ECO:0000313" key="4">
    <source>
        <dbReference type="EMBL" id="TWV50954.1"/>
    </source>
</evidence>
<keyword evidence="1" id="KW-0812">Transmembrane</keyword>
<dbReference type="Pfam" id="PF07715">
    <property type="entry name" value="Plug"/>
    <property type="match status" value="1"/>
</dbReference>
<dbReference type="InterPro" id="IPR023997">
    <property type="entry name" value="TonB-dep_OMP_SusC/RagA_CS"/>
</dbReference>
<accession>A0AB38PWR1</accession>
<dbReference type="Gene3D" id="2.60.40.1120">
    <property type="entry name" value="Carboxypeptidase-like, regulatory domain"/>
    <property type="match status" value="1"/>
</dbReference>
<dbReference type="InterPro" id="IPR008969">
    <property type="entry name" value="CarboxyPept-like_regulatory"/>
</dbReference>
<keyword evidence="1" id="KW-0813">Transport</keyword>
<dbReference type="PROSITE" id="PS52016">
    <property type="entry name" value="TONB_DEPENDENT_REC_3"/>
    <property type="match status" value="1"/>
</dbReference>
<sequence>MLKIYCNLLFKSFSKYIFRGFLCTAVLSLPMADLEAKNEIKNEVADLQTTQQSRKVSGVVLDTNNQPLVGATILQKGTSNGVITNLEGRFTIDLNGNAPVLEISYLGYVTETVKVGSRNTIKVILNEAAEQIDEVVVVGYGKSSVKRLTSAISTVKGDKLTNLPNTNLISSLEGRASGVFIQSAGGEPGALPTISIRGGGDPLYVIDGIPSSKAEFSVLSPSDIESFSILKDAAASAVYGARAGNGIVMVTTKKGSDGKVKITYNGSYAMSSPTESIDFLENWEVAEAWDRAAIYRGNKPSYMKLDNDGSLYWPVGRLDSIKNGIFNTTTGNTDWNELLFRKFAPSQTHNVSINGGNKTTHYYMSARYYTLGGIYNTNISKNDRLNVRMHVDHYFEGIGLRLDGDVSFSQNKVKYPPHGLYTIWTHVARLNALGRCFNVDGNPTGGQENPYVEIDPSAGYRKTDTRYSNYNLAVTWDVPKVKGLSVGALVRYNLYDNYGKDWYANESGVGPVWDWNNDPIDLGKPRLSEKVDRSNEITTEFRIDYNRTFAEAHTIGATAVFNSWQYDSNNLGASRKEYETGVIEQINGGPSSTAENSGTANEHGRMGLVGRVKYDYKMRYLLGFSFRYDGSDKFPKNKRWGFFPSIEAGWNVDKEPFMTPILEQGWLDGFKLRFSWGKIGLDNVDDFAYLAVYKKGHDFYEGNLWNSTLYEGGLVSQDLTWYTRNTINIGVDAEFFKRRLTLGFDYFYYRTTGYLASPQDQYTTPLGTGLPKIKTNSAHRRAGYELNMNWSDKIGRDFSYNVGFNLSQYDELWEKKYDEIEADLKNPLRRLTHQKSYFDLLYVSNGLYQNMDEILNNPRPTASSQLRAGDIAYKDMNGDGKIDSNDQVREGSPRFPHTTYGISLGASYKGFSLDVLFQGTGARDMLLESFNRKFNSNQIGLVGSNQFWYPGNNGEILYPRYTDNAQENGGNNNLNSTYWLLDASYFRLKNLKIGYDLKYSLLKKLDFLSQFEIYVSGNNLLTFSPTKKYHIDPEDGRDDDAMGQVGYPVQKIIQFGINLTF</sequence>
<comment type="caution">
    <text evidence="4">The sequence shown here is derived from an EMBL/GenBank/DDBJ whole genome shotgun (WGS) entry which is preliminary data.</text>
</comment>
<dbReference type="NCBIfam" id="TIGR04057">
    <property type="entry name" value="SusC_RagA_signa"/>
    <property type="match status" value="1"/>
</dbReference>
<dbReference type="Proteomes" id="UP000315444">
    <property type="component" value="Unassembled WGS sequence"/>
</dbReference>
<comment type="similarity">
    <text evidence="1">Belongs to the TonB-dependent receptor family.</text>
</comment>
<gene>
    <name evidence="4" type="ORF">FSA03_04820</name>
    <name evidence="3" type="ORF">FSA06_03920</name>
</gene>
<proteinExistence type="inferred from homology"/>
<dbReference type="GO" id="GO:0009279">
    <property type="term" value="C:cell outer membrane"/>
    <property type="evidence" value="ECO:0007669"/>
    <property type="project" value="UniProtKB-SubCell"/>
</dbReference>
<dbReference type="InterPro" id="IPR039426">
    <property type="entry name" value="TonB-dep_rcpt-like"/>
</dbReference>
<keyword evidence="1" id="KW-0472">Membrane</keyword>
<dbReference type="SUPFAM" id="SSF56935">
    <property type="entry name" value="Porins"/>
    <property type="match status" value="1"/>
</dbReference>
<dbReference type="Gene3D" id="2.170.130.10">
    <property type="entry name" value="TonB-dependent receptor, plug domain"/>
    <property type="match status" value="1"/>
</dbReference>
<dbReference type="NCBIfam" id="TIGR04056">
    <property type="entry name" value="OMP_RagA_SusC"/>
    <property type="match status" value="1"/>
</dbReference>